<sequence>MSIFTIIAGVNGVGKSSLTGLLKGERSDLGIIVDVDAISAKCGGNIKGGKKAIQIINDCLDKKINFTQETTLSGKRIFSTLEKAKKNGYYIRMYYVALSSLNESCIRIENRVRKGGHDIPKEDVTKRFAKRFDDAIKVLPYCDEVHFYDNENGFIDAGEYKNGEIVIKQHTEWLDQLKNEFSDKQV</sequence>
<dbReference type="AlphaFoldDB" id="A0AAW6CZ90"/>
<dbReference type="GO" id="GO:0016301">
    <property type="term" value="F:kinase activity"/>
    <property type="evidence" value="ECO:0007669"/>
    <property type="project" value="InterPro"/>
</dbReference>
<dbReference type="PANTHER" id="PTHR39206">
    <property type="entry name" value="SLL8004 PROTEIN"/>
    <property type="match status" value="1"/>
</dbReference>
<organism evidence="8 9">
    <name type="scientific">[Eubacterium] siraeum</name>
    <dbReference type="NCBI Taxonomy" id="39492"/>
    <lineage>
        <taxon>Bacteria</taxon>
        <taxon>Bacillati</taxon>
        <taxon>Bacillota</taxon>
        <taxon>Clostridia</taxon>
        <taxon>Eubacteriales</taxon>
        <taxon>Oscillospiraceae</taxon>
        <taxon>Oscillospiraceae incertae sedis</taxon>
    </lineage>
</organism>
<evidence type="ECO:0000256" key="1">
    <source>
        <dbReference type="ARBA" id="ARBA00009104"/>
    </source>
</evidence>
<dbReference type="GO" id="GO:0005524">
    <property type="term" value="F:ATP binding"/>
    <property type="evidence" value="ECO:0007669"/>
    <property type="project" value="UniProtKB-KW"/>
</dbReference>
<keyword evidence="4" id="KW-0067">ATP-binding</keyword>
<dbReference type="Gene3D" id="3.40.50.300">
    <property type="entry name" value="P-loop containing nucleotide triphosphate hydrolases"/>
    <property type="match status" value="1"/>
</dbReference>
<accession>A0AAW6CZ90</accession>
<dbReference type="InterPro" id="IPR027417">
    <property type="entry name" value="P-loop_NTPase"/>
</dbReference>
<protein>
    <recommendedName>
        <fullName evidence="5">UDP-N-acetylglucosamine kinase</fullName>
        <ecNumber evidence="2">2.7.1.176</ecNumber>
    </recommendedName>
    <alternativeName>
        <fullName evidence="5">UDP-N-acetylglucosamine kinase</fullName>
    </alternativeName>
</protein>
<gene>
    <name evidence="8" type="ORF">PNE09_08280</name>
</gene>
<comment type="caution">
    <text evidence="8">The sequence shown here is derived from an EMBL/GenBank/DDBJ whole genome shotgun (WGS) entry which is preliminary data.</text>
</comment>
<comment type="catalytic activity">
    <reaction evidence="6">
        <text>UDP-N-acetyl-alpha-D-glucosamine + ATP = UDP-N-acetyl-alpha-D-glucosamine 3'-phosphate + ADP + H(+)</text>
        <dbReference type="Rhea" id="RHEA:32671"/>
        <dbReference type="ChEBI" id="CHEBI:15378"/>
        <dbReference type="ChEBI" id="CHEBI:30616"/>
        <dbReference type="ChEBI" id="CHEBI:57705"/>
        <dbReference type="ChEBI" id="CHEBI:64353"/>
        <dbReference type="ChEBI" id="CHEBI:456216"/>
        <dbReference type="EC" id="2.7.1.176"/>
    </reaction>
</comment>
<evidence type="ECO:0000313" key="9">
    <source>
        <dbReference type="Proteomes" id="UP001210809"/>
    </source>
</evidence>
<dbReference type="EMBL" id="JAQLXW010000010">
    <property type="protein sequence ID" value="MDB8004065.1"/>
    <property type="molecule type" value="Genomic_DNA"/>
</dbReference>
<evidence type="ECO:0000256" key="2">
    <source>
        <dbReference type="ARBA" id="ARBA00011963"/>
    </source>
</evidence>
<evidence type="ECO:0000313" key="8">
    <source>
        <dbReference type="EMBL" id="MDB8004065.1"/>
    </source>
</evidence>
<evidence type="ECO:0000259" key="7">
    <source>
        <dbReference type="Pfam" id="PF06414"/>
    </source>
</evidence>
<keyword evidence="3" id="KW-0547">Nucleotide-binding</keyword>
<dbReference type="InterPro" id="IPR010488">
    <property type="entry name" value="Zeta_toxin_domain"/>
</dbReference>
<comment type="similarity">
    <text evidence="1">Belongs to the zeta toxin family.</text>
</comment>
<evidence type="ECO:0000256" key="3">
    <source>
        <dbReference type="ARBA" id="ARBA00022741"/>
    </source>
</evidence>
<evidence type="ECO:0000256" key="4">
    <source>
        <dbReference type="ARBA" id="ARBA00022840"/>
    </source>
</evidence>
<dbReference type="EC" id="2.7.1.176" evidence="2"/>
<name>A0AAW6CZ90_9FIRM</name>
<dbReference type="Pfam" id="PF06414">
    <property type="entry name" value="Zeta_toxin"/>
    <property type="match status" value="1"/>
</dbReference>
<dbReference type="SUPFAM" id="SSF52540">
    <property type="entry name" value="P-loop containing nucleoside triphosphate hydrolases"/>
    <property type="match status" value="1"/>
</dbReference>
<reference evidence="8" key="1">
    <citation type="submission" date="2023-01" db="EMBL/GenBank/DDBJ databases">
        <title>Human gut microbiome strain richness.</title>
        <authorList>
            <person name="Chen-Liaw A."/>
        </authorList>
    </citation>
    <scope>NUCLEOTIDE SEQUENCE</scope>
    <source>
        <strain evidence="8">1001283st1_G1_1001283B150217_161031</strain>
    </source>
</reference>
<dbReference type="Proteomes" id="UP001210809">
    <property type="component" value="Unassembled WGS sequence"/>
</dbReference>
<feature type="domain" description="Zeta toxin" evidence="7">
    <location>
        <begin position="54"/>
        <end position="128"/>
    </location>
</feature>
<evidence type="ECO:0000256" key="6">
    <source>
        <dbReference type="ARBA" id="ARBA00048178"/>
    </source>
</evidence>
<dbReference type="PANTHER" id="PTHR39206:SF1">
    <property type="entry name" value="SLL8004 PROTEIN"/>
    <property type="match status" value="1"/>
</dbReference>
<evidence type="ECO:0000256" key="5">
    <source>
        <dbReference type="ARBA" id="ARBA00032897"/>
    </source>
</evidence>
<proteinExistence type="inferred from homology"/>